<evidence type="ECO:0000313" key="2">
    <source>
        <dbReference type="EMBL" id="KZX19687.1"/>
    </source>
</evidence>
<dbReference type="AlphaFoldDB" id="A0A162IYN4"/>
<evidence type="ECO:0000256" key="1">
    <source>
        <dbReference type="SAM" id="MobiDB-lite"/>
    </source>
</evidence>
<feature type="compositionally biased region" description="Basic and acidic residues" evidence="1">
    <location>
        <begin position="136"/>
        <end position="158"/>
    </location>
</feature>
<keyword evidence="3" id="KW-1185">Reference proteome</keyword>
<sequence length="267" mass="28703">MRDSDGAARDQRSERLHRPGQRQHAVDHLEEGGRRLDGVGAAGRGELQHDHQQRQEPAGRVQQRDQRLVDRHEGEARQHGDPDQPGQIRGLHPDSEADGQCRQHTLGDGHQRTRQVAAQRDHPGGASGGEQACAERGAHQVEGERTDPERERHEVRREPVAVGRHPVQTLRVDPDGSGGDRAEFIGLLVGVAGDVGRAVGQLRVESPRSGGERVDAIGEIARAGGGVGGAGGGGVRSLGEVCGTGGQRGRAGREVRCSPRPQRRYRC</sequence>
<evidence type="ECO:0000313" key="3">
    <source>
        <dbReference type="Proteomes" id="UP000076717"/>
    </source>
</evidence>
<name>A0A162IYN4_9MICO</name>
<dbReference type="EMBL" id="LIIN01000251">
    <property type="protein sequence ID" value="KZX19687.1"/>
    <property type="molecule type" value="Genomic_DNA"/>
</dbReference>
<gene>
    <name evidence="2" type="ORF">ACH61_03217</name>
</gene>
<accession>A0A162IYN4</accession>
<organism evidence="2 3">
    <name type="scientific">Rathayibacter tanaceti</name>
    <dbReference type="NCBI Taxonomy" id="1671680"/>
    <lineage>
        <taxon>Bacteria</taxon>
        <taxon>Bacillati</taxon>
        <taxon>Actinomycetota</taxon>
        <taxon>Actinomycetes</taxon>
        <taxon>Micrococcales</taxon>
        <taxon>Microbacteriaceae</taxon>
        <taxon>Rathayibacter</taxon>
    </lineage>
</organism>
<dbReference type="Proteomes" id="UP000076717">
    <property type="component" value="Unassembled WGS sequence"/>
</dbReference>
<protein>
    <submittedName>
        <fullName evidence="2">Uncharacterized protein</fullName>
    </submittedName>
</protein>
<feature type="compositionally biased region" description="Basic and acidic residues" evidence="1">
    <location>
        <begin position="91"/>
        <end position="111"/>
    </location>
</feature>
<feature type="region of interest" description="Disordered" evidence="1">
    <location>
        <begin position="1"/>
        <end position="158"/>
    </location>
</feature>
<feature type="compositionally biased region" description="Basic and acidic residues" evidence="1">
    <location>
        <begin position="24"/>
        <end position="37"/>
    </location>
</feature>
<comment type="caution">
    <text evidence="2">The sequence shown here is derived from an EMBL/GenBank/DDBJ whole genome shotgun (WGS) entry which is preliminary data.</text>
</comment>
<feature type="region of interest" description="Disordered" evidence="1">
    <location>
        <begin position="242"/>
        <end position="267"/>
    </location>
</feature>
<proteinExistence type="predicted"/>
<feature type="compositionally biased region" description="Basic and acidic residues" evidence="1">
    <location>
        <begin position="1"/>
        <end position="17"/>
    </location>
</feature>
<reference evidence="2 3" key="1">
    <citation type="submission" date="2015-08" db="EMBL/GenBank/DDBJ databases">
        <title>Draft Genome Sequence of Rathayibacter sp. Strain VKM Ac-2596 Isolated from Leaf Gall Induced by Plant-Parasitic Nematodes.</title>
        <authorList>
            <person name="Vasilenko O.V."/>
            <person name="Starodumova I.P."/>
            <person name="Tarlachkov S.V."/>
            <person name="Dorofeeva L.V."/>
            <person name="Evtushenko L.I."/>
        </authorList>
    </citation>
    <scope>NUCLEOTIDE SEQUENCE [LARGE SCALE GENOMIC DNA]</scope>
    <source>
        <strain evidence="2 3">VKM Ac-2596</strain>
    </source>
</reference>
<feature type="compositionally biased region" description="Basic and acidic residues" evidence="1">
    <location>
        <begin position="62"/>
        <end position="82"/>
    </location>
</feature>